<keyword evidence="8" id="KW-0418">Kinase</keyword>
<keyword evidence="4" id="KW-0723">Serine/threonine-protein kinase</keyword>
<protein>
    <recommendedName>
        <fullName evidence="12">IKBKB scaffold dimerization domain-containing protein</fullName>
    </recommendedName>
</protein>
<dbReference type="GO" id="GO:0033209">
    <property type="term" value="P:tumor necrosis factor-mediated signaling pathway"/>
    <property type="evidence" value="ECO:0007669"/>
    <property type="project" value="TreeGrafter"/>
</dbReference>
<dbReference type="GO" id="GO:0005634">
    <property type="term" value="C:nucleus"/>
    <property type="evidence" value="ECO:0007669"/>
    <property type="project" value="UniProtKB-SubCell"/>
</dbReference>
<feature type="domain" description="IKBKB scaffold dimerization" evidence="12">
    <location>
        <begin position="145"/>
        <end position="406"/>
    </location>
</feature>
<evidence type="ECO:0000256" key="10">
    <source>
        <dbReference type="ARBA" id="ARBA00023242"/>
    </source>
</evidence>
<organism evidence="13 14">
    <name type="scientific">Meganyctiphanes norvegica</name>
    <name type="common">Northern krill</name>
    <name type="synonym">Thysanopoda norvegica</name>
    <dbReference type="NCBI Taxonomy" id="48144"/>
    <lineage>
        <taxon>Eukaryota</taxon>
        <taxon>Metazoa</taxon>
        <taxon>Ecdysozoa</taxon>
        <taxon>Arthropoda</taxon>
        <taxon>Crustacea</taxon>
        <taxon>Multicrustacea</taxon>
        <taxon>Malacostraca</taxon>
        <taxon>Eumalacostraca</taxon>
        <taxon>Eucarida</taxon>
        <taxon>Euphausiacea</taxon>
        <taxon>Euphausiidae</taxon>
        <taxon>Meganyctiphanes</taxon>
    </lineage>
</organism>
<comment type="caution">
    <text evidence="13">The sequence shown here is derived from an EMBL/GenBank/DDBJ whole genome shotgun (WGS) entry which is preliminary data.</text>
</comment>
<keyword evidence="6" id="KW-0808">Transferase</keyword>
<proteinExistence type="predicted"/>
<keyword evidence="5" id="KW-0597">Phosphoprotein</keyword>
<dbReference type="CDD" id="cd17046">
    <property type="entry name" value="Ubl_IKKA_like"/>
    <property type="match status" value="1"/>
</dbReference>
<evidence type="ECO:0000256" key="5">
    <source>
        <dbReference type="ARBA" id="ARBA00022553"/>
    </source>
</evidence>
<dbReference type="GO" id="GO:0008385">
    <property type="term" value="C:IkappaB kinase complex"/>
    <property type="evidence" value="ECO:0007669"/>
    <property type="project" value="TreeGrafter"/>
</dbReference>
<comment type="subcellular location">
    <subcellularLocation>
        <location evidence="2">Cytoplasm</location>
    </subcellularLocation>
    <subcellularLocation>
        <location evidence="1">Nucleus</location>
    </subcellularLocation>
</comment>
<dbReference type="Proteomes" id="UP001497623">
    <property type="component" value="Unassembled WGS sequence"/>
</dbReference>
<evidence type="ECO:0000259" key="12">
    <source>
        <dbReference type="Pfam" id="PF18397"/>
    </source>
</evidence>
<feature type="non-terminal residue" evidence="13">
    <location>
        <position position="538"/>
    </location>
</feature>
<evidence type="ECO:0000256" key="2">
    <source>
        <dbReference type="ARBA" id="ARBA00004496"/>
    </source>
</evidence>
<dbReference type="InterPro" id="IPR041185">
    <property type="entry name" value="IKBKB_SDD"/>
</dbReference>
<keyword evidence="9" id="KW-0067">ATP-binding</keyword>
<dbReference type="AlphaFoldDB" id="A0AAV2PQJ1"/>
<dbReference type="GO" id="GO:0008384">
    <property type="term" value="F:IkappaB kinase activity"/>
    <property type="evidence" value="ECO:0007669"/>
    <property type="project" value="TreeGrafter"/>
</dbReference>
<feature type="compositionally biased region" description="Polar residues" evidence="11">
    <location>
        <begin position="513"/>
        <end position="538"/>
    </location>
</feature>
<evidence type="ECO:0000256" key="1">
    <source>
        <dbReference type="ARBA" id="ARBA00004123"/>
    </source>
</evidence>
<dbReference type="EMBL" id="CAXKWB010001027">
    <property type="protein sequence ID" value="CAL4063161.1"/>
    <property type="molecule type" value="Genomic_DNA"/>
</dbReference>
<dbReference type="PANTHER" id="PTHR22969">
    <property type="entry name" value="IKB KINASE"/>
    <property type="match status" value="1"/>
</dbReference>
<dbReference type="GO" id="GO:0005524">
    <property type="term" value="F:ATP binding"/>
    <property type="evidence" value="ECO:0007669"/>
    <property type="project" value="UniProtKB-KW"/>
</dbReference>
<reference evidence="13 14" key="1">
    <citation type="submission" date="2024-05" db="EMBL/GenBank/DDBJ databases">
        <authorList>
            <person name="Wallberg A."/>
        </authorList>
    </citation>
    <scope>NUCLEOTIDE SEQUENCE [LARGE SCALE GENOMIC DNA]</scope>
</reference>
<accession>A0AAV2PQJ1</accession>
<keyword evidence="14" id="KW-1185">Reference proteome</keyword>
<evidence type="ECO:0000313" key="14">
    <source>
        <dbReference type="Proteomes" id="UP001497623"/>
    </source>
</evidence>
<feature type="region of interest" description="Disordered" evidence="11">
    <location>
        <begin position="502"/>
        <end position="538"/>
    </location>
</feature>
<evidence type="ECO:0000256" key="7">
    <source>
        <dbReference type="ARBA" id="ARBA00022741"/>
    </source>
</evidence>
<evidence type="ECO:0000256" key="8">
    <source>
        <dbReference type="ARBA" id="ARBA00022777"/>
    </source>
</evidence>
<keyword evidence="10" id="KW-0539">Nucleus</keyword>
<dbReference type="GO" id="GO:0045944">
    <property type="term" value="P:positive regulation of transcription by RNA polymerase II"/>
    <property type="evidence" value="ECO:0007669"/>
    <property type="project" value="TreeGrafter"/>
</dbReference>
<sequence length="538" mass="60282">MEINPQAFLKITYPLKFVYNDFLVNLQWGHFAPKLSAVRKFHRNIIGTFIVNYFLRSKMIKVFVVDLCRLVEYEVSGTTEVSEVQEWVARDTGVAVEDQRALLPRGQPPDGTRSAIQCWAPPDEDEWLLYIFGEGFTRPQVPPHFPPLVEAMLREPRTSVDYQTQRRMWAHAVFFLHTEAHLLHLLSQGQKVSMLHLMAGHAGLTKTGQKMLSDIAKLQARHHLFMEALNTDLEFYEEQANSGRLTSEKLCSGWREMGEVTLRAVHAAVERVQHMEGSLTALNTRILELQCSPFARAKSTDSLDSVLASGEDLYCQLRRRSKEQRAQSNDNTEMCKLLLQALRKRDRLQQDLYKHIEKQSECCSEVAALSTPLESVLQDIARTAQQISTYQKQRQQDIWKIMEIAINHSRSSGTAGTTPPAEAIPNSSRLLRAPPSPQALTHLNQLLQKSAKEADAIIGENRALRCQMVEMLSSNVNTSLVVGDDTDPSATAAILSKTVQPSTGLSLKGNGTGKNSPQKSPITSPNSSLKKIATETSL</sequence>
<dbReference type="InterPro" id="IPR051180">
    <property type="entry name" value="IKK"/>
</dbReference>
<evidence type="ECO:0000256" key="6">
    <source>
        <dbReference type="ARBA" id="ARBA00022679"/>
    </source>
</evidence>
<dbReference type="Gene3D" id="1.20.1270.250">
    <property type="match status" value="1"/>
</dbReference>
<evidence type="ECO:0000256" key="11">
    <source>
        <dbReference type="SAM" id="MobiDB-lite"/>
    </source>
</evidence>
<dbReference type="Pfam" id="PF18397">
    <property type="entry name" value="IKBKB_SDD"/>
    <property type="match status" value="1"/>
</dbReference>
<dbReference type="Gene3D" id="3.10.20.90">
    <property type="entry name" value="Phosphatidylinositol 3-kinase Catalytic Subunit, Chain A, domain 1"/>
    <property type="match status" value="1"/>
</dbReference>
<evidence type="ECO:0000256" key="4">
    <source>
        <dbReference type="ARBA" id="ARBA00022527"/>
    </source>
</evidence>
<keyword evidence="7" id="KW-0547">Nucleotide-binding</keyword>
<dbReference type="PANTHER" id="PTHR22969:SF17">
    <property type="entry name" value="INHIBITOR OF NUCLEAR FACTOR KAPPA-B KINASE SUBUNIT BETA"/>
    <property type="match status" value="1"/>
</dbReference>
<evidence type="ECO:0000313" key="13">
    <source>
        <dbReference type="EMBL" id="CAL4063161.1"/>
    </source>
</evidence>
<name>A0AAV2PQJ1_MEGNR</name>
<gene>
    <name evidence="13" type="ORF">MNOR_LOCUS3127</name>
</gene>
<evidence type="ECO:0000256" key="3">
    <source>
        <dbReference type="ARBA" id="ARBA00022490"/>
    </source>
</evidence>
<dbReference type="InterPro" id="IPR046375">
    <property type="entry name" value="IKBKB_SDD_sf"/>
</dbReference>
<evidence type="ECO:0000256" key="9">
    <source>
        <dbReference type="ARBA" id="ARBA00022840"/>
    </source>
</evidence>
<keyword evidence="3" id="KW-0963">Cytoplasm</keyword>